<protein>
    <recommendedName>
        <fullName evidence="9">Signal recognition particle receptor FtsY</fullName>
        <shortName evidence="9">SRP receptor</shortName>
        <ecNumber evidence="9">3.6.5.4</ecNumber>
    </recommendedName>
</protein>
<dbReference type="SUPFAM" id="SSF47364">
    <property type="entry name" value="Domain of the SRP/SRP receptor G-proteins"/>
    <property type="match status" value="1"/>
</dbReference>
<comment type="catalytic activity">
    <reaction evidence="8 9">
        <text>GTP + H2O = GDP + phosphate + H(+)</text>
        <dbReference type="Rhea" id="RHEA:19669"/>
        <dbReference type="ChEBI" id="CHEBI:15377"/>
        <dbReference type="ChEBI" id="CHEBI:15378"/>
        <dbReference type="ChEBI" id="CHEBI:37565"/>
        <dbReference type="ChEBI" id="CHEBI:43474"/>
        <dbReference type="ChEBI" id="CHEBI:58189"/>
        <dbReference type="EC" id="3.6.5.4"/>
    </reaction>
</comment>
<dbReference type="SMART" id="SM00962">
    <property type="entry name" value="SRP54"/>
    <property type="match status" value="1"/>
</dbReference>
<reference evidence="12" key="1">
    <citation type="submission" date="2016-10" db="EMBL/GenBank/DDBJ databases">
        <authorList>
            <person name="Varghese N."/>
            <person name="Submissions S."/>
        </authorList>
    </citation>
    <scope>NUCLEOTIDE SEQUENCE [LARGE SCALE GENOMIC DNA]</scope>
    <source>
        <strain evidence="12">ATCC 35263</strain>
    </source>
</reference>
<organism evidence="11 12">
    <name type="scientific">Thermoleophilum album</name>
    <dbReference type="NCBI Taxonomy" id="29539"/>
    <lineage>
        <taxon>Bacteria</taxon>
        <taxon>Bacillati</taxon>
        <taxon>Actinomycetota</taxon>
        <taxon>Thermoleophilia</taxon>
        <taxon>Thermoleophilales</taxon>
        <taxon>Thermoleophilaceae</taxon>
        <taxon>Thermoleophilum</taxon>
    </lineage>
</organism>
<evidence type="ECO:0000256" key="1">
    <source>
        <dbReference type="ARBA" id="ARBA00022475"/>
    </source>
</evidence>
<comment type="subunit">
    <text evidence="9">Part of the signal recognition particle protein translocation system, which is composed of SRP and FtsY.</text>
</comment>
<dbReference type="GO" id="GO:0005886">
    <property type="term" value="C:plasma membrane"/>
    <property type="evidence" value="ECO:0007669"/>
    <property type="project" value="UniProtKB-SubCell"/>
</dbReference>
<dbReference type="PROSITE" id="PS00300">
    <property type="entry name" value="SRP54"/>
    <property type="match status" value="1"/>
</dbReference>
<feature type="binding site" evidence="9">
    <location>
        <begin position="341"/>
        <end position="344"/>
    </location>
    <ligand>
        <name>GTP</name>
        <dbReference type="ChEBI" id="CHEBI:37565"/>
    </ligand>
</feature>
<dbReference type="InterPro" id="IPR000897">
    <property type="entry name" value="SRP54_GTPase_dom"/>
</dbReference>
<evidence type="ECO:0000313" key="12">
    <source>
        <dbReference type="Proteomes" id="UP000222056"/>
    </source>
</evidence>
<evidence type="ECO:0000256" key="3">
    <source>
        <dbReference type="ARBA" id="ARBA00022741"/>
    </source>
</evidence>
<evidence type="ECO:0000256" key="6">
    <source>
        <dbReference type="ARBA" id="ARBA00023136"/>
    </source>
</evidence>
<dbReference type="HAMAP" id="MF_00920">
    <property type="entry name" value="FtsY"/>
    <property type="match status" value="1"/>
</dbReference>
<dbReference type="AlphaFoldDB" id="A0A1H6FZF9"/>
<dbReference type="PANTHER" id="PTHR43134:SF1">
    <property type="entry name" value="SIGNAL RECOGNITION PARTICLE RECEPTOR SUBUNIT ALPHA"/>
    <property type="match status" value="1"/>
</dbReference>
<dbReference type="GO" id="GO:0005525">
    <property type="term" value="F:GTP binding"/>
    <property type="evidence" value="ECO:0007669"/>
    <property type="project" value="UniProtKB-UniRule"/>
</dbReference>
<gene>
    <name evidence="9" type="primary">ftsY</name>
    <name evidence="11" type="ORF">SAMN02745716_1856</name>
</gene>
<feature type="binding site" evidence="9">
    <location>
        <begin position="194"/>
        <end position="201"/>
    </location>
    <ligand>
        <name>GTP</name>
        <dbReference type="ChEBI" id="CHEBI:37565"/>
    </ligand>
</feature>
<comment type="similarity">
    <text evidence="9">Belongs to the GTP-binding SRP family. FtsY subfamily.</text>
</comment>
<dbReference type="InterPro" id="IPR004390">
    <property type="entry name" value="SR_rcpt_FtsY"/>
</dbReference>
<dbReference type="GO" id="GO:0006614">
    <property type="term" value="P:SRP-dependent cotranslational protein targeting to membrane"/>
    <property type="evidence" value="ECO:0007669"/>
    <property type="project" value="InterPro"/>
</dbReference>
<dbReference type="PANTHER" id="PTHR43134">
    <property type="entry name" value="SIGNAL RECOGNITION PARTICLE RECEPTOR SUBUNIT ALPHA"/>
    <property type="match status" value="1"/>
</dbReference>
<feature type="binding site" evidence="9">
    <location>
        <begin position="277"/>
        <end position="281"/>
    </location>
    <ligand>
        <name>GTP</name>
        <dbReference type="ChEBI" id="CHEBI:37565"/>
    </ligand>
</feature>
<dbReference type="Gene3D" id="3.40.50.300">
    <property type="entry name" value="P-loop containing nucleotide triphosphate hydrolases"/>
    <property type="match status" value="1"/>
</dbReference>
<dbReference type="GO" id="GO:0005737">
    <property type="term" value="C:cytoplasm"/>
    <property type="evidence" value="ECO:0007669"/>
    <property type="project" value="UniProtKB-SubCell"/>
</dbReference>
<dbReference type="Proteomes" id="UP000222056">
    <property type="component" value="Unassembled WGS sequence"/>
</dbReference>
<keyword evidence="6 9" id="KW-0472">Membrane</keyword>
<evidence type="ECO:0000256" key="7">
    <source>
        <dbReference type="ARBA" id="ARBA00023170"/>
    </source>
</evidence>
<keyword evidence="2 9" id="KW-0963">Cytoplasm</keyword>
<evidence type="ECO:0000256" key="2">
    <source>
        <dbReference type="ARBA" id="ARBA00022490"/>
    </source>
</evidence>
<evidence type="ECO:0000259" key="10">
    <source>
        <dbReference type="PROSITE" id="PS00300"/>
    </source>
</evidence>
<comment type="function">
    <text evidence="9">Involved in targeting and insertion of nascent membrane proteins into the cytoplasmic membrane. Acts as a receptor for the complex formed by the signal recognition particle (SRP) and the ribosome-nascent chain (RNC).</text>
</comment>
<dbReference type="Gene3D" id="1.20.120.140">
    <property type="entry name" value="Signal recognition particle SRP54, nucleotide-binding domain"/>
    <property type="match status" value="1"/>
</dbReference>
<keyword evidence="12" id="KW-1185">Reference proteome</keyword>
<dbReference type="NCBIfam" id="TIGR00064">
    <property type="entry name" value="ftsY"/>
    <property type="match status" value="1"/>
</dbReference>
<dbReference type="InterPro" id="IPR013822">
    <property type="entry name" value="Signal_recog_particl_SRP54_hlx"/>
</dbReference>
<accession>A0A1H6FZF9</accession>
<sequence>MPYFRPLLASRLTVRARCAERTGARQGRAPLRGADPGSPLLCVAAGVPCVPPKLPCAMAGEWRDAVLLPAGSEIPEDARADERERGRGFFARLRESLRRTREALAGELGASVIGRVDDGVFERIEEALIRADLGVPATARIVGQLEEEVALGRIEGREQLVARLRELIAQAARPDGSEARLDLRARPAVVMVVGVNGTGKTTTIGKLAAALRGDLGLRVLVAAADTYRAAAVEQLAAWAERADTEIVRGQPGQDPGSVAFDALEAAQARGVDVVLIDTAGRLHNRTPLMEELAKVGRVVSGKVAGAPHETLLVIDATTGQNGLRQASAFAQKTPVTGIVLTKLDGSAKGGVVVAIAQELGLPIKLVGVGEGIADLRPFDPEAFAAALVE</sequence>
<dbReference type="InterPro" id="IPR003593">
    <property type="entry name" value="AAA+_ATPase"/>
</dbReference>
<dbReference type="Pfam" id="PF02881">
    <property type="entry name" value="SRP54_N"/>
    <property type="match status" value="1"/>
</dbReference>
<dbReference type="EMBL" id="FNWJ01000002">
    <property type="protein sequence ID" value="SEH15144.1"/>
    <property type="molecule type" value="Genomic_DNA"/>
</dbReference>
<keyword evidence="3 9" id="KW-0547">Nucleotide-binding</keyword>
<dbReference type="SUPFAM" id="SSF52540">
    <property type="entry name" value="P-loop containing nucleoside triphosphate hydrolases"/>
    <property type="match status" value="1"/>
</dbReference>
<dbReference type="SMART" id="SM00382">
    <property type="entry name" value="AAA"/>
    <property type="match status" value="1"/>
</dbReference>
<keyword evidence="5 9" id="KW-0342">GTP-binding</keyword>
<dbReference type="InterPro" id="IPR027417">
    <property type="entry name" value="P-loop_NTPase"/>
</dbReference>
<dbReference type="STRING" id="29539.SAMN02745716_1856"/>
<dbReference type="Pfam" id="PF00448">
    <property type="entry name" value="SRP54"/>
    <property type="match status" value="1"/>
</dbReference>
<keyword evidence="7 9" id="KW-0675">Receptor</keyword>
<evidence type="ECO:0000256" key="5">
    <source>
        <dbReference type="ARBA" id="ARBA00023134"/>
    </source>
</evidence>
<dbReference type="GO" id="GO:0003924">
    <property type="term" value="F:GTPase activity"/>
    <property type="evidence" value="ECO:0007669"/>
    <property type="project" value="UniProtKB-UniRule"/>
</dbReference>
<dbReference type="FunFam" id="3.40.50.300:FF:000053">
    <property type="entry name" value="Signal recognition particle receptor FtsY"/>
    <property type="match status" value="1"/>
</dbReference>
<feature type="domain" description="SRP54-type proteins GTP-binding" evidence="10">
    <location>
        <begin position="362"/>
        <end position="375"/>
    </location>
</feature>
<dbReference type="SMART" id="SM00963">
    <property type="entry name" value="SRP54_N"/>
    <property type="match status" value="1"/>
</dbReference>
<evidence type="ECO:0000256" key="9">
    <source>
        <dbReference type="HAMAP-Rule" id="MF_00920"/>
    </source>
</evidence>
<dbReference type="EC" id="3.6.5.4" evidence="9"/>
<comment type="subcellular location">
    <subcellularLocation>
        <location evidence="9">Cell membrane</location>
        <topology evidence="9">Peripheral membrane protein</topology>
        <orientation evidence="9">Cytoplasmic side</orientation>
    </subcellularLocation>
    <subcellularLocation>
        <location evidence="9">Cytoplasm</location>
    </subcellularLocation>
</comment>
<evidence type="ECO:0000256" key="4">
    <source>
        <dbReference type="ARBA" id="ARBA00022801"/>
    </source>
</evidence>
<evidence type="ECO:0000313" key="11">
    <source>
        <dbReference type="EMBL" id="SEH15144.1"/>
    </source>
</evidence>
<name>A0A1H6FZF9_THEAL</name>
<keyword evidence="1 9" id="KW-1003">Cell membrane</keyword>
<keyword evidence="4 9" id="KW-0378">Hydrolase</keyword>
<dbReference type="GO" id="GO:0005047">
    <property type="term" value="F:signal recognition particle binding"/>
    <property type="evidence" value="ECO:0007669"/>
    <property type="project" value="TreeGrafter"/>
</dbReference>
<evidence type="ECO:0000256" key="8">
    <source>
        <dbReference type="ARBA" id="ARBA00048027"/>
    </source>
</evidence>
<dbReference type="InterPro" id="IPR036225">
    <property type="entry name" value="SRP/SRP_N"/>
</dbReference>
<proteinExistence type="inferred from homology"/>
<dbReference type="InterPro" id="IPR042101">
    <property type="entry name" value="SRP54_N_sf"/>
</dbReference>